<evidence type="ECO:0000313" key="4">
    <source>
        <dbReference type="Proteomes" id="UP000250321"/>
    </source>
</evidence>
<gene>
    <name evidence="3" type="ORF">Pyn_19534</name>
</gene>
<dbReference type="InterPro" id="IPR036047">
    <property type="entry name" value="F-box-like_dom_sf"/>
</dbReference>
<dbReference type="SUPFAM" id="SSF81383">
    <property type="entry name" value="F-box domain"/>
    <property type="match status" value="1"/>
</dbReference>
<dbReference type="InterPro" id="IPR055290">
    <property type="entry name" value="At3g26010-like"/>
</dbReference>
<dbReference type="OrthoDB" id="605328at2759"/>
<accession>A0A314XW18</accession>
<keyword evidence="4" id="KW-1185">Reference proteome</keyword>
<organism evidence="3 4">
    <name type="scientific">Prunus yedoensis var. nudiflora</name>
    <dbReference type="NCBI Taxonomy" id="2094558"/>
    <lineage>
        <taxon>Eukaryota</taxon>
        <taxon>Viridiplantae</taxon>
        <taxon>Streptophyta</taxon>
        <taxon>Embryophyta</taxon>
        <taxon>Tracheophyta</taxon>
        <taxon>Spermatophyta</taxon>
        <taxon>Magnoliopsida</taxon>
        <taxon>eudicotyledons</taxon>
        <taxon>Gunneridae</taxon>
        <taxon>Pentapetalae</taxon>
        <taxon>rosids</taxon>
        <taxon>fabids</taxon>
        <taxon>Rosales</taxon>
        <taxon>Rosaceae</taxon>
        <taxon>Amygdaloideae</taxon>
        <taxon>Amygdaleae</taxon>
        <taxon>Prunus</taxon>
    </lineage>
</organism>
<dbReference type="AlphaFoldDB" id="A0A314XW18"/>
<comment type="caution">
    <text evidence="3">The sequence shown here is derived from an EMBL/GenBank/DDBJ whole genome shotgun (WGS) entry which is preliminary data.</text>
</comment>
<dbReference type="Proteomes" id="UP000250321">
    <property type="component" value="Unassembled WGS sequence"/>
</dbReference>
<dbReference type="PANTHER" id="PTHR35546">
    <property type="entry name" value="F-BOX PROTEIN INTERACTION DOMAIN PROTEIN-RELATED"/>
    <property type="match status" value="1"/>
</dbReference>
<evidence type="ECO:0000259" key="2">
    <source>
        <dbReference type="Pfam" id="PF07734"/>
    </source>
</evidence>
<feature type="domain" description="F-box associated beta-propeller type 1" evidence="2">
    <location>
        <begin position="106"/>
        <end position="234"/>
    </location>
</feature>
<dbReference type="Gene3D" id="1.20.1280.50">
    <property type="match status" value="1"/>
</dbReference>
<feature type="domain" description="F-box" evidence="1">
    <location>
        <begin position="25"/>
        <end position="59"/>
    </location>
</feature>
<dbReference type="PANTHER" id="PTHR35546:SF25">
    <property type="entry name" value="F-BOX DOMAIN-CONTAINING PROTEIN"/>
    <property type="match status" value="1"/>
</dbReference>
<evidence type="ECO:0000313" key="3">
    <source>
        <dbReference type="EMBL" id="PQP96788.1"/>
    </source>
</evidence>
<dbReference type="NCBIfam" id="TIGR01640">
    <property type="entry name" value="F_box_assoc_1"/>
    <property type="match status" value="1"/>
</dbReference>
<reference evidence="3 4" key="1">
    <citation type="submission" date="2018-02" db="EMBL/GenBank/DDBJ databases">
        <title>Draft genome of wild Prunus yedoensis var. nudiflora.</title>
        <authorList>
            <person name="Baek S."/>
            <person name="Kim J.-H."/>
            <person name="Choi K."/>
            <person name="Kim G.-B."/>
            <person name="Cho A."/>
            <person name="Jang H."/>
            <person name="Shin C.-H."/>
            <person name="Yu H.-J."/>
            <person name="Mun J.-H."/>
        </authorList>
    </citation>
    <scope>NUCLEOTIDE SEQUENCE [LARGE SCALE GENOMIC DNA]</scope>
    <source>
        <strain evidence="4">cv. Jeju island</strain>
        <tissue evidence="3">Leaf</tissue>
    </source>
</reference>
<dbReference type="STRING" id="2094558.A0A314XW18"/>
<sequence>MAQDRRSLEKRRRCERSAAALVDCLDMLIEILLRLPAKKIFRTKAVSKEWYSIISDPIFVVNYAKRNSKSLLGFILNGRRAPSPEFFFISLRGNTSRPARDPEFINIPQIKIENICKGLLCYSQPHMDDSGFTSYYVCNPTSGQTKRISVLDHSDNRRVMSVDLAFDPLKSAFYNLIFVTELSRSESQQLIKIGTYSSKTQSWSYGLHNLAYEVGFGHGVHCNGAFYWRHVRNNSVSYFDLEVNCIQNLGIPQMTSEPYRTNIGYLGESGGRLHLVRTCRPSSIRFTIFEMKDDRSGWLVKCQGDFGNLVACFPRMGRFAHGPFQFNLMNLFEGEREEDLNILLKIPGGVVQYNAKDNTSRKLRGLPRGCVYGEFSFFHWTSKSYQCIETLACI</sequence>
<evidence type="ECO:0000259" key="1">
    <source>
        <dbReference type="Pfam" id="PF00646"/>
    </source>
</evidence>
<proteinExistence type="predicted"/>
<dbReference type="EMBL" id="PJQY01002059">
    <property type="protein sequence ID" value="PQP96788.1"/>
    <property type="molecule type" value="Genomic_DNA"/>
</dbReference>
<dbReference type="Pfam" id="PF00646">
    <property type="entry name" value="F-box"/>
    <property type="match status" value="1"/>
</dbReference>
<name>A0A314XW18_PRUYE</name>
<protein>
    <submittedName>
        <fullName evidence="3">F-box protein</fullName>
    </submittedName>
</protein>
<dbReference type="InterPro" id="IPR001810">
    <property type="entry name" value="F-box_dom"/>
</dbReference>
<dbReference type="Pfam" id="PF07734">
    <property type="entry name" value="FBA_1"/>
    <property type="match status" value="1"/>
</dbReference>
<dbReference type="InterPro" id="IPR006527">
    <property type="entry name" value="F-box-assoc_dom_typ1"/>
</dbReference>
<dbReference type="InterPro" id="IPR017451">
    <property type="entry name" value="F-box-assoc_interact_dom"/>
</dbReference>